<evidence type="ECO:0000256" key="9">
    <source>
        <dbReference type="PIRSR" id="PIRSR602401-1"/>
    </source>
</evidence>
<evidence type="ECO:0000256" key="6">
    <source>
        <dbReference type="ARBA" id="ARBA00023002"/>
    </source>
</evidence>
<reference evidence="11 12" key="1">
    <citation type="submission" date="2019-12" db="EMBL/GenBank/DDBJ databases">
        <authorList>
            <person name="Floudas D."/>
            <person name="Bentzer J."/>
            <person name="Ahren D."/>
            <person name="Johansson T."/>
            <person name="Persson P."/>
            <person name="Tunlid A."/>
        </authorList>
    </citation>
    <scope>NUCLEOTIDE SEQUENCE [LARGE SCALE GENOMIC DNA]</scope>
    <source>
        <strain evidence="11 12">CBS 102.39</strain>
    </source>
</reference>
<organism evidence="11 12">
    <name type="scientific">Agrocybe pediades</name>
    <dbReference type="NCBI Taxonomy" id="84607"/>
    <lineage>
        <taxon>Eukaryota</taxon>
        <taxon>Fungi</taxon>
        <taxon>Dikarya</taxon>
        <taxon>Basidiomycota</taxon>
        <taxon>Agaricomycotina</taxon>
        <taxon>Agaricomycetes</taxon>
        <taxon>Agaricomycetidae</taxon>
        <taxon>Agaricales</taxon>
        <taxon>Agaricineae</taxon>
        <taxon>Strophariaceae</taxon>
        <taxon>Agrocybe</taxon>
    </lineage>
</organism>
<keyword evidence="4 9" id="KW-0349">Heme</keyword>
<keyword evidence="5 9" id="KW-0479">Metal-binding</keyword>
<dbReference type="EMBL" id="JAACJL010000015">
    <property type="protein sequence ID" value="KAF4620900.1"/>
    <property type="molecule type" value="Genomic_DNA"/>
</dbReference>
<protein>
    <recommendedName>
        <fullName evidence="13">Cytochrome P450</fullName>
    </recommendedName>
</protein>
<dbReference type="GO" id="GO:0005506">
    <property type="term" value="F:iron ion binding"/>
    <property type="evidence" value="ECO:0007669"/>
    <property type="project" value="InterPro"/>
</dbReference>
<evidence type="ECO:0000256" key="4">
    <source>
        <dbReference type="ARBA" id="ARBA00022617"/>
    </source>
</evidence>
<evidence type="ECO:0000256" key="1">
    <source>
        <dbReference type="ARBA" id="ARBA00001971"/>
    </source>
</evidence>
<evidence type="ECO:0000256" key="5">
    <source>
        <dbReference type="ARBA" id="ARBA00022723"/>
    </source>
</evidence>
<evidence type="ECO:0000256" key="10">
    <source>
        <dbReference type="SAM" id="SignalP"/>
    </source>
</evidence>
<evidence type="ECO:0008006" key="13">
    <source>
        <dbReference type="Google" id="ProtNLM"/>
    </source>
</evidence>
<dbReference type="GO" id="GO:0004497">
    <property type="term" value="F:monooxygenase activity"/>
    <property type="evidence" value="ECO:0007669"/>
    <property type="project" value="UniProtKB-KW"/>
</dbReference>
<feature type="binding site" description="axial binding residue" evidence="9">
    <location>
        <position position="475"/>
    </location>
    <ligand>
        <name>heme</name>
        <dbReference type="ChEBI" id="CHEBI:30413"/>
    </ligand>
    <ligandPart>
        <name>Fe</name>
        <dbReference type="ChEBI" id="CHEBI:18248"/>
    </ligandPart>
</feature>
<keyword evidence="6" id="KW-0560">Oxidoreductase</keyword>
<evidence type="ECO:0000256" key="2">
    <source>
        <dbReference type="ARBA" id="ARBA00005179"/>
    </source>
</evidence>
<dbReference type="AlphaFoldDB" id="A0A8H4R065"/>
<dbReference type="SUPFAM" id="SSF48264">
    <property type="entry name" value="Cytochrome P450"/>
    <property type="match status" value="1"/>
</dbReference>
<proteinExistence type="inferred from homology"/>
<feature type="chain" id="PRO_5034262756" description="Cytochrome P450" evidence="10">
    <location>
        <begin position="23"/>
        <end position="550"/>
    </location>
</feature>
<feature type="signal peptide" evidence="10">
    <location>
        <begin position="1"/>
        <end position="22"/>
    </location>
</feature>
<evidence type="ECO:0000256" key="7">
    <source>
        <dbReference type="ARBA" id="ARBA00023004"/>
    </source>
</evidence>
<dbReference type="CDD" id="cd11065">
    <property type="entry name" value="CYP64-like"/>
    <property type="match status" value="1"/>
</dbReference>
<comment type="pathway">
    <text evidence="2">Secondary metabolite biosynthesis.</text>
</comment>
<dbReference type="PRINTS" id="PR00463">
    <property type="entry name" value="EP450I"/>
</dbReference>
<evidence type="ECO:0000256" key="3">
    <source>
        <dbReference type="ARBA" id="ARBA00010617"/>
    </source>
</evidence>
<dbReference type="InterPro" id="IPR036396">
    <property type="entry name" value="Cyt_P450_sf"/>
</dbReference>
<gene>
    <name evidence="11" type="ORF">D9613_001211</name>
</gene>
<dbReference type="Pfam" id="PF00067">
    <property type="entry name" value="p450"/>
    <property type="match status" value="2"/>
</dbReference>
<evidence type="ECO:0000313" key="11">
    <source>
        <dbReference type="EMBL" id="KAF4620900.1"/>
    </source>
</evidence>
<dbReference type="GO" id="GO:0016705">
    <property type="term" value="F:oxidoreductase activity, acting on paired donors, with incorporation or reduction of molecular oxygen"/>
    <property type="evidence" value="ECO:0007669"/>
    <property type="project" value="InterPro"/>
</dbReference>
<sequence length="550" mass="62481">MQTYLYIVLVPVLTWLAHKALRSKRRPYPPGPWPKPLIANLLDMPQKSAPTAYLDMGKKYNSDIIHLEVMGYHFVILNKLEDAEELLEKRAKIYSDRPVMPILKLMGWEYNVAIMPHGEEWRQHRKVCQQHFRAAESVKFLPTQTKKVRELLKDLASTPEKFQLHSKKLSIAIPLSTMYGYDITSLDDPCIAAAEESIALGAEILQPGNNFINMFPIIGRLPTWFPGTKAVRKAAEVKSIFHPAKNLYVDDQQTEGTARPSFVTEFLEKKWRGGASEEEEAIVENIAYTVYGGTVGLPLLKYSQLMSHPAASDTTISATGTFFYLMATNPDVQRKAQAEIDLVVGSRRLPDIDDRPNMPFLEALYREVMRLGPPLPLGLVHMLTEDDHYKGYFLPKGKFWLHNLLFARLCEYMASGSDCSLPISIAYQSVHRGMNHNEEKYVEPSKFRPERFLDESGKLNEDDRVLAYGFGRRVCVGKHIASSTMWLIMASVLACFNIGKAKDAQGKEIEVDDSFEDDGLLRHRRKFQCSFTVRSPEAYQLIAQSTEDIA</sequence>
<evidence type="ECO:0000256" key="8">
    <source>
        <dbReference type="ARBA" id="ARBA00023033"/>
    </source>
</evidence>
<dbReference type="PANTHER" id="PTHR46300:SF7">
    <property type="entry name" value="P450, PUTATIVE (EUROFUNG)-RELATED"/>
    <property type="match status" value="1"/>
</dbReference>
<dbReference type="Gene3D" id="1.10.630.10">
    <property type="entry name" value="Cytochrome P450"/>
    <property type="match status" value="1"/>
</dbReference>
<name>A0A8H4R065_9AGAR</name>
<comment type="similarity">
    <text evidence="3">Belongs to the cytochrome P450 family.</text>
</comment>
<comment type="cofactor">
    <cofactor evidence="1 9">
        <name>heme</name>
        <dbReference type="ChEBI" id="CHEBI:30413"/>
    </cofactor>
</comment>
<dbReference type="InterPro" id="IPR001128">
    <property type="entry name" value="Cyt_P450"/>
</dbReference>
<evidence type="ECO:0000313" key="12">
    <source>
        <dbReference type="Proteomes" id="UP000521872"/>
    </source>
</evidence>
<keyword evidence="10" id="KW-0732">Signal</keyword>
<dbReference type="GO" id="GO:0020037">
    <property type="term" value="F:heme binding"/>
    <property type="evidence" value="ECO:0007669"/>
    <property type="project" value="InterPro"/>
</dbReference>
<dbReference type="InterPro" id="IPR002401">
    <property type="entry name" value="Cyt_P450_E_grp-I"/>
</dbReference>
<dbReference type="PANTHER" id="PTHR46300">
    <property type="entry name" value="P450, PUTATIVE (EUROFUNG)-RELATED-RELATED"/>
    <property type="match status" value="1"/>
</dbReference>
<dbReference type="InterPro" id="IPR050364">
    <property type="entry name" value="Cytochrome_P450_fung"/>
</dbReference>
<accession>A0A8H4R065</accession>
<keyword evidence="8" id="KW-0503">Monooxygenase</keyword>
<comment type="caution">
    <text evidence="11">The sequence shown here is derived from an EMBL/GenBank/DDBJ whole genome shotgun (WGS) entry which is preliminary data.</text>
</comment>
<dbReference type="Proteomes" id="UP000521872">
    <property type="component" value="Unassembled WGS sequence"/>
</dbReference>
<keyword evidence="7 9" id="KW-0408">Iron</keyword>
<keyword evidence="12" id="KW-1185">Reference proteome</keyword>